<dbReference type="EMBL" id="CP021748">
    <property type="protein sequence ID" value="ARX83338.1"/>
    <property type="molecule type" value="Genomic_DNA"/>
</dbReference>
<evidence type="ECO:0000313" key="2">
    <source>
        <dbReference type="EMBL" id="ARX83338.1"/>
    </source>
</evidence>
<reference evidence="2 3" key="1">
    <citation type="submission" date="2017-05" db="EMBL/GenBank/DDBJ databases">
        <title>Streptomyces alboflavus Genome sequencing and assembly.</title>
        <authorList>
            <person name="Wang Y."/>
            <person name="Du B."/>
            <person name="Ding Y."/>
            <person name="Liu H."/>
            <person name="Hou Q."/>
            <person name="Liu K."/>
            <person name="Wang C."/>
            <person name="Yao L."/>
        </authorList>
    </citation>
    <scope>NUCLEOTIDE SEQUENCE [LARGE SCALE GENOMIC DNA]</scope>
    <source>
        <strain evidence="2 3">MDJK44</strain>
    </source>
</reference>
<evidence type="ECO:0000256" key="1">
    <source>
        <dbReference type="ARBA" id="ARBA00009320"/>
    </source>
</evidence>
<proteinExistence type="inferred from homology"/>
<gene>
    <name evidence="2" type="ORF">SMD44_02756</name>
</gene>
<keyword evidence="2" id="KW-0808">Transferase</keyword>
<dbReference type="RefSeq" id="WP_087884003.1">
    <property type="nucleotide sequence ID" value="NZ_CP021748.1"/>
</dbReference>
<dbReference type="GO" id="GO:0046394">
    <property type="term" value="P:carboxylic acid biosynthetic process"/>
    <property type="evidence" value="ECO:0007669"/>
    <property type="project" value="UniProtKB-ARBA"/>
</dbReference>
<dbReference type="InterPro" id="IPR043132">
    <property type="entry name" value="BCAT-like_C"/>
</dbReference>
<accession>A0A1Z1WAC1</accession>
<dbReference type="GO" id="GO:0008483">
    <property type="term" value="F:transaminase activity"/>
    <property type="evidence" value="ECO:0007669"/>
    <property type="project" value="UniProtKB-KW"/>
</dbReference>
<keyword evidence="3" id="KW-1185">Reference proteome</keyword>
<organism evidence="2 3">
    <name type="scientific">Streptomyces alboflavus</name>
    <dbReference type="NCBI Taxonomy" id="67267"/>
    <lineage>
        <taxon>Bacteria</taxon>
        <taxon>Bacillati</taxon>
        <taxon>Actinomycetota</taxon>
        <taxon>Actinomycetes</taxon>
        <taxon>Kitasatosporales</taxon>
        <taxon>Streptomycetaceae</taxon>
        <taxon>Streptomyces</taxon>
    </lineage>
</organism>
<dbReference type="STRING" id="67267.GCA_000716675_03394"/>
<name>A0A1Z1WAC1_9ACTN</name>
<evidence type="ECO:0000313" key="3">
    <source>
        <dbReference type="Proteomes" id="UP000195880"/>
    </source>
</evidence>
<dbReference type="PANTHER" id="PTHR42743">
    <property type="entry name" value="AMINO-ACID AMINOTRANSFERASE"/>
    <property type="match status" value="1"/>
</dbReference>
<keyword evidence="2" id="KW-0032">Aminotransferase</keyword>
<protein>
    <submittedName>
        <fullName evidence="2">Class IV aminotransferase</fullName>
    </submittedName>
</protein>
<dbReference type="Pfam" id="PF01063">
    <property type="entry name" value="Aminotran_4"/>
    <property type="match status" value="1"/>
</dbReference>
<dbReference type="KEGG" id="salf:SMD44_02756"/>
<dbReference type="eggNOG" id="COG0115">
    <property type="taxonomic scope" value="Bacteria"/>
</dbReference>
<dbReference type="InterPro" id="IPR001544">
    <property type="entry name" value="Aminotrans_IV"/>
</dbReference>
<comment type="similarity">
    <text evidence="1">Belongs to the class-IV pyridoxal-phosphate-dependent aminotransferase family.</text>
</comment>
<dbReference type="PANTHER" id="PTHR42743:SF13">
    <property type="entry name" value="P-LOOP CONTAINING NUCLEOSIDE TRIPHOSPHATE HYDROLASE PROTEIN"/>
    <property type="match status" value="1"/>
</dbReference>
<dbReference type="Gene3D" id="3.20.10.10">
    <property type="entry name" value="D-amino Acid Aminotransferase, subunit A, domain 2"/>
    <property type="match status" value="1"/>
</dbReference>
<sequence>MTTPPPITAITATTADVTRLEIDGAPGTVETLRARALDSFGHFTAMQVRGSRVRGLGPHLDRLDAATRELFDQELDGERVRELIRHVLAGDGGADGATGVIADASVRVYVHAPGGTPSLMVTVRPPIELPAAMAERAQALKSVPYVRPVAHIKHLGGFGQAYHGRQARRAGYDEALLTGPDGLISEGAITNVAFFDGRDLVWPDAPHLTGITMRLLLDRLADAGLPTRLGPVRLRDLPSYRAALVTNSWGVSPVRRVDGLDLPVDDKLMAAVSEVYEAVPWDLI</sequence>
<dbReference type="OrthoDB" id="8912228at2"/>
<dbReference type="InterPro" id="IPR050571">
    <property type="entry name" value="Class-IV_PLP-Dep_Aminotrnsfr"/>
</dbReference>
<dbReference type="NCBIfam" id="NF006734">
    <property type="entry name" value="PRK09266.1"/>
    <property type="match status" value="1"/>
</dbReference>
<dbReference type="AlphaFoldDB" id="A0A1Z1WAC1"/>
<dbReference type="SUPFAM" id="SSF56752">
    <property type="entry name" value="D-aminoacid aminotransferase-like PLP-dependent enzymes"/>
    <property type="match status" value="1"/>
</dbReference>
<dbReference type="InterPro" id="IPR036038">
    <property type="entry name" value="Aminotransferase-like"/>
</dbReference>
<dbReference type="Proteomes" id="UP000195880">
    <property type="component" value="Chromosome"/>
</dbReference>